<dbReference type="OrthoDB" id="7701337at2759"/>
<dbReference type="InterPro" id="IPR036691">
    <property type="entry name" value="Endo/exonu/phosph_ase_sf"/>
</dbReference>
<dbReference type="AlphaFoldDB" id="A0A6J1QHE2"/>
<gene>
    <name evidence="3" type="primary">LOC112460689</name>
</gene>
<feature type="region of interest" description="Disordered" evidence="1">
    <location>
        <begin position="126"/>
        <end position="157"/>
    </location>
</feature>
<dbReference type="GeneID" id="112460689"/>
<evidence type="ECO:0000313" key="2">
    <source>
        <dbReference type="Proteomes" id="UP000504618"/>
    </source>
</evidence>
<evidence type="ECO:0000313" key="3">
    <source>
        <dbReference type="RefSeq" id="XP_024881253.1"/>
    </source>
</evidence>
<evidence type="ECO:0000256" key="1">
    <source>
        <dbReference type="SAM" id="MobiDB-lite"/>
    </source>
</evidence>
<name>A0A6J1QHE2_9HYME</name>
<dbReference type="SUPFAM" id="SSF56219">
    <property type="entry name" value="DNase I-like"/>
    <property type="match status" value="1"/>
</dbReference>
<protein>
    <submittedName>
        <fullName evidence="3">ABC transporter F family member 4-like</fullName>
    </submittedName>
</protein>
<reference evidence="3" key="1">
    <citation type="submission" date="2025-08" db="UniProtKB">
        <authorList>
            <consortium name="RefSeq"/>
        </authorList>
    </citation>
    <scope>IDENTIFICATION</scope>
    <source>
        <tissue evidence="3">Whole body</tissue>
    </source>
</reference>
<accession>A0A6J1QHE2</accession>
<dbReference type="Proteomes" id="UP000504618">
    <property type="component" value="Unplaced"/>
</dbReference>
<sequence>MTLVRFNRWEDKQEIMAKKKKIEKARKIFMDDDLTATERQIQKHLGAYEKGTQERKSRGRIITAVNKNLKFIEVREISDEVVESRLEYNGNKWRIITLYSQKMKDTMETLREKVQEEDEEGVLVKGDFNARTGSKGGPINEEEENEKRSETRKMEGKEKKIEEIVEELEEGRIGKEEYVREKKEHKKWCKEQKGRHESEEEEKIRNIKNEAEAWKYINKYKKKKAEGISEEMHMDE</sequence>
<organism evidence="2 3">
    <name type="scientific">Temnothorax curvispinosus</name>
    <dbReference type="NCBI Taxonomy" id="300111"/>
    <lineage>
        <taxon>Eukaryota</taxon>
        <taxon>Metazoa</taxon>
        <taxon>Ecdysozoa</taxon>
        <taxon>Arthropoda</taxon>
        <taxon>Hexapoda</taxon>
        <taxon>Insecta</taxon>
        <taxon>Pterygota</taxon>
        <taxon>Neoptera</taxon>
        <taxon>Endopterygota</taxon>
        <taxon>Hymenoptera</taxon>
        <taxon>Apocrita</taxon>
        <taxon>Aculeata</taxon>
        <taxon>Formicoidea</taxon>
        <taxon>Formicidae</taxon>
        <taxon>Myrmicinae</taxon>
        <taxon>Temnothorax</taxon>
    </lineage>
</organism>
<dbReference type="Gene3D" id="3.60.10.10">
    <property type="entry name" value="Endonuclease/exonuclease/phosphatase"/>
    <property type="match status" value="1"/>
</dbReference>
<feature type="compositionally biased region" description="Basic and acidic residues" evidence="1">
    <location>
        <begin position="145"/>
        <end position="157"/>
    </location>
</feature>
<dbReference type="RefSeq" id="XP_024881253.1">
    <property type="nucleotide sequence ID" value="XM_025025485.1"/>
</dbReference>
<keyword evidence="2" id="KW-1185">Reference proteome</keyword>
<proteinExistence type="predicted"/>